<dbReference type="Proteomes" id="UP000199675">
    <property type="component" value="Unassembled WGS sequence"/>
</dbReference>
<dbReference type="PANTHER" id="PTHR44591:SF14">
    <property type="entry name" value="PROTEIN PILG"/>
    <property type="match status" value="1"/>
</dbReference>
<dbReference type="AlphaFoldDB" id="A0A1H2U5D8"/>
<organism evidence="8 9">
    <name type="scientific">Marinobacter mobilis</name>
    <dbReference type="NCBI Taxonomy" id="488533"/>
    <lineage>
        <taxon>Bacteria</taxon>
        <taxon>Pseudomonadati</taxon>
        <taxon>Pseudomonadota</taxon>
        <taxon>Gammaproteobacteria</taxon>
        <taxon>Pseudomonadales</taxon>
        <taxon>Marinobacteraceae</taxon>
        <taxon>Marinobacter</taxon>
    </lineage>
</organism>
<dbReference type="Pfam" id="PF00072">
    <property type="entry name" value="Response_reg"/>
    <property type="match status" value="1"/>
</dbReference>
<keyword evidence="6" id="KW-1133">Transmembrane helix</keyword>
<sequence length="249" mass="27525">MPRGHALIIDDSSTARIMLSRLLERADVTTRSVGSAEEAFPVLQSEPFDIIFLDHLLPGMNGFDALRKLKSQADTKNIPVFMYTSQNAERYRQEAKTLGASGVVGKQIDRARLLRTLDGILDSNPITEPPAEASPLPPPQPSTDDSQQSSRSLSGRMSTLEVAYEEIDDELSNLRQAVTRLQQQLHEDTGKQRTRFRVVAASSLAGFVLLLALFLSQSGHIEQMKVQINEQISQLQRVVGGVIELMEGE</sequence>
<feature type="transmembrane region" description="Helical" evidence="6">
    <location>
        <begin position="196"/>
        <end position="215"/>
    </location>
</feature>
<evidence type="ECO:0000256" key="6">
    <source>
        <dbReference type="SAM" id="Phobius"/>
    </source>
</evidence>
<feature type="domain" description="Response regulatory" evidence="7">
    <location>
        <begin position="5"/>
        <end position="121"/>
    </location>
</feature>
<evidence type="ECO:0000256" key="1">
    <source>
        <dbReference type="ARBA" id="ARBA00022553"/>
    </source>
</evidence>
<evidence type="ECO:0000313" key="9">
    <source>
        <dbReference type="Proteomes" id="UP000199675"/>
    </source>
</evidence>
<accession>A0A1H2U5D8</accession>
<keyword evidence="6" id="KW-0472">Membrane</keyword>
<keyword evidence="2" id="KW-0902">Two-component regulatory system</keyword>
<evidence type="ECO:0000256" key="2">
    <source>
        <dbReference type="ARBA" id="ARBA00023012"/>
    </source>
</evidence>
<dbReference type="SUPFAM" id="SSF52172">
    <property type="entry name" value="CheY-like"/>
    <property type="match status" value="1"/>
</dbReference>
<dbReference type="CDD" id="cd00156">
    <property type="entry name" value="REC"/>
    <property type="match status" value="1"/>
</dbReference>
<dbReference type="PANTHER" id="PTHR44591">
    <property type="entry name" value="STRESS RESPONSE REGULATOR PROTEIN 1"/>
    <property type="match status" value="1"/>
</dbReference>
<keyword evidence="4" id="KW-0175">Coiled coil</keyword>
<protein>
    <submittedName>
        <fullName evidence="8">Response regulator receiver domain-containing protein</fullName>
    </submittedName>
</protein>
<dbReference type="OrthoDB" id="236568at2"/>
<dbReference type="SMART" id="SM00448">
    <property type="entry name" value="REC"/>
    <property type="match status" value="1"/>
</dbReference>
<dbReference type="Gene3D" id="3.40.50.2300">
    <property type="match status" value="1"/>
</dbReference>
<feature type="compositionally biased region" description="Low complexity" evidence="5">
    <location>
        <begin position="142"/>
        <end position="154"/>
    </location>
</feature>
<keyword evidence="9" id="KW-1185">Reference proteome</keyword>
<dbReference type="PROSITE" id="PS50110">
    <property type="entry name" value="RESPONSE_REGULATORY"/>
    <property type="match status" value="1"/>
</dbReference>
<dbReference type="GO" id="GO:0000160">
    <property type="term" value="P:phosphorelay signal transduction system"/>
    <property type="evidence" value="ECO:0007669"/>
    <property type="project" value="UniProtKB-KW"/>
</dbReference>
<evidence type="ECO:0000256" key="3">
    <source>
        <dbReference type="PROSITE-ProRule" id="PRU00169"/>
    </source>
</evidence>
<feature type="region of interest" description="Disordered" evidence="5">
    <location>
        <begin position="124"/>
        <end position="155"/>
    </location>
</feature>
<dbReference type="InterPro" id="IPR050595">
    <property type="entry name" value="Bact_response_regulator"/>
</dbReference>
<dbReference type="RefSeq" id="WP_091811850.1">
    <property type="nucleotide sequence ID" value="NZ_FNNE01000003.1"/>
</dbReference>
<dbReference type="EMBL" id="FNNE01000003">
    <property type="protein sequence ID" value="SDW51147.1"/>
    <property type="molecule type" value="Genomic_DNA"/>
</dbReference>
<feature type="coiled-coil region" evidence="4">
    <location>
        <begin position="157"/>
        <end position="191"/>
    </location>
</feature>
<name>A0A1H2U5D8_9GAMM</name>
<evidence type="ECO:0000256" key="5">
    <source>
        <dbReference type="SAM" id="MobiDB-lite"/>
    </source>
</evidence>
<evidence type="ECO:0000259" key="7">
    <source>
        <dbReference type="PROSITE" id="PS50110"/>
    </source>
</evidence>
<dbReference type="InterPro" id="IPR011006">
    <property type="entry name" value="CheY-like_superfamily"/>
</dbReference>
<gene>
    <name evidence="8" type="ORF">SAMN04487960_1033</name>
</gene>
<evidence type="ECO:0000313" key="8">
    <source>
        <dbReference type="EMBL" id="SDW51147.1"/>
    </source>
</evidence>
<dbReference type="STRING" id="488533.SAMN04487960_1033"/>
<evidence type="ECO:0000256" key="4">
    <source>
        <dbReference type="SAM" id="Coils"/>
    </source>
</evidence>
<keyword evidence="6" id="KW-0812">Transmembrane</keyword>
<proteinExistence type="predicted"/>
<reference evidence="8 9" key="1">
    <citation type="submission" date="2016-10" db="EMBL/GenBank/DDBJ databases">
        <authorList>
            <person name="de Groot N.N."/>
        </authorList>
    </citation>
    <scope>NUCLEOTIDE SEQUENCE [LARGE SCALE GENOMIC DNA]</scope>
    <source>
        <strain evidence="8 9">CGMCC 1.7059</strain>
    </source>
</reference>
<dbReference type="InterPro" id="IPR001789">
    <property type="entry name" value="Sig_transdc_resp-reg_receiver"/>
</dbReference>
<keyword evidence="1 3" id="KW-0597">Phosphoprotein</keyword>
<feature type="modified residue" description="4-aspartylphosphate" evidence="3">
    <location>
        <position position="54"/>
    </location>
</feature>